<dbReference type="SUPFAM" id="SSF52172">
    <property type="entry name" value="CheY-like"/>
    <property type="match status" value="1"/>
</dbReference>
<dbReference type="RefSeq" id="WP_120534995.1">
    <property type="nucleotide sequence ID" value="NZ_RAWI01000042.1"/>
</dbReference>
<protein>
    <submittedName>
        <fullName evidence="4">Response regulator</fullName>
    </submittedName>
</protein>
<evidence type="ECO:0000256" key="1">
    <source>
        <dbReference type="ARBA" id="ARBA00022553"/>
    </source>
</evidence>
<evidence type="ECO:0000313" key="5">
    <source>
        <dbReference type="Proteomes" id="UP000278907"/>
    </source>
</evidence>
<dbReference type="Proteomes" id="UP000278907">
    <property type="component" value="Unassembled WGS sequence"/>
</dbReference>
<name>A0ABX9QPB5_9BACT</name>
<dbReference type="Pfam" id="PF00072">
    <property type="entry name" value="Response_reg"/>
    <property type="match status" value="1"/>
</dbReference>
<keyword evidence="5" id="KW-1185">Reference proteome</keyword>
<reference evidence="4 5" key="1">
    <citation type="submission" date="2018-09" db="EMBL/GenBank/DDBJ databases">
        <authorList>
            <person name="Livingstone P.G."/>
            <person name="Whitworth D.E."/>
        </authorList>
    </citation>
    <scope>NUCLEOTIDE SEQUENCE [LARGE SCALE GENOMIC DNA]</scope>
    <source>
        <strain evidence="4 5">CA031B</strain>
    </source>
</reference>
<dbReference type="CDD" id="cd00156">
    <property type="entry name" value="REC"/>
    <property type="match status" value="1"/>
</dbReference>
<evidence type="ECO:0000313" key="4">
    <source>
        <dbReference type="EMBL" id="RKI13008.1"/>
    </source>
</evidence>
<dbReference type="InterPro" id="IPR050595">
    <property type="entry name" value="Bact_response_regulator"/>
</dbReference>
<dbReference type="PANTHER" id="PTHR44591">
    <property type="entry name" value="STRESS RESPONSE REGULATOR PROTEIN 1"/>
    <property type="match status" value="1"/>
</dbReference>
<evidence type="ECO:0000256" key="2">
    <source>
        <dbReference type="PROSITE-ProRule" id="PRU00169"/>
    </source>
</evidence>
<dbReference type="EMBL" id="RAWI01000042">
    <property type="protein sequence ID" value="RKI13008.1"/>
    <property type="molecule type" value="Genomic_DNA"/>
</dbReference>
<feature type="domain" description="Response regulatory" evidence="3">
    <location>
        <begin position="3"/>
        <end position="116"/>
    </location>
</feature>
<accession>A0ABX9QPB5</accession>
<sequence>MKTVLVVDDELDIAEAVQAILEEEHFRVILCGNGREALEKLTELKPALAIIDVMMPVMNGYETIDAIRKDPRHVFPILVMSAIQPPREKSAQQGWAGFLKKPFSLEALLESVTRLTSS</sequence>
<proteinExistence type="predicted"/>
<dbReference type="SMART" id="SM00448">
    <property type="entry name" value="REC"/>
    <property type="match status" value="1"/>
</dbReference>
<dbReference type="Gene3D" id="3.40.50.2300">
    <property type="match status" value="1"/>
</dbReference>
<organism evidence="4 5">
    <name type="scientific">Corallococcus praedator</name>
    <dbReference type="NCBI Taxonomy" id="2316724"/>
    <lineage>
        <taxon>Bacteria</taxon>
        <taxon>Pseudomonadati</taxon>
        <taxon>Myxococcota</taxon>
        <taxon>Myxococcia</taxon>
        <taxon>Myxococcales</taxon>
        <taxon>Cystobacterineae</taxon>
        <taxon>Myxococcaceae</taxon>
        <taxon>Corallococcus</taxon>
    </lineage>
</organism>
<feature type="modified residue" description="4-aspartylphosphate" evidence="2">
    <location>
        <position position="52"/>
    </location>
</feature>
<dbReference type="InterPro" id="IPR001789">
    <property type="entry name" value="Sig_transdc_resp-reg_receiver"/>
</dbReference>
<comment type="caution">
    <text evidence="4">The sequence shown here is derived from an EMBL/GenBank/DDBJ whole genome shotgun (WGS) entry which is preliminary data.</text>
</comment>
<gene>
    <name evidence="4" type="ORF">D7Y13_08260</name>
</gene>
<dbReference type="PANTHER" id="PTHR44591:SF18">
    <property type="entry name" value="REGULATORY PROTEIN"/>
    <property type="match status" value="1"/>
</dbReference>
<evidence type="ECO:0000259" key="3">
    <source>
        <dbReference type="PROSITE" id="PS50110"/>
    </source>
</evidence>
<dbReference type="PROSITE" id="PS50110">
    <property type="entry name" value="RESPONSE_REGULATORY"/>
    <property type="match status" value="1"/>
</dbReference>
<dbReference type="InterPro" id="IPR011006">
    <property type="entry name" value="CheY-like_superfamily"/>
</dbReference>
<keyword evidence="1 2" id="KW-0597">Phosphoprotein</keyword>